<feature type="compositionally biased region" description="Basic and acidic residues" evidence="8">
    <location>
        <begin position="283"/>
        <end position="299"/>
    </location>
</feature>
<feature type="compositionally biased region" description="Polar residues" evidence="8">
    <location>
        <begin position="729"/>
        <end position="747"/>
    </location>
</feature>
<feature type="domain" description="Protein kinase" evidence="9">
    <location>
        <begin position="585"/>
        <end position="1007"/>
    </location>
</feature>
<evidence type="ECO:0000256" key="5">
    <source>
        <dbReference type="ARBA" id="ARBA00023193"/>
    </source>
</evidence>
<evidence type="ECO:0000256" key="1">
    <source>
        <dbReference type="ARBA" id="ARBA00022679"/>
    </source>
</evidence>
<feature type="region of interest" description="Disordered" evidence="8">
    <location>
        <begin position="509"/>
        <end position="562"/>
    </location>
</feature>
<feature type="region of interest" description="Disordered" evidence="8">
    <location>
        <begin position="266"/>
        <end position="322"/>
    </location>
</feature>
<protein>
    <recommendedName>
        <fullName evidence="9">Protein kinase domain-containing protein</fullName>
    </recommendedName>
</protein>
<feature type="binding site" evidence="7">
    <location>
        <position position="1226"/>
    </location>
    <ligand>
        <name>ATP</name>
        <dbReference type="ChEBI" id="CHEBI:30616"/>
    </ligand>
</feature>
<dbReference type="SUPFAM" id="SSF56112">
    <property type="entry name" value="Protein kinase-like (PK-like)"/>
    <property type="match status" value="6"/>
</dbReference>
<feature type="compositionally biased region" description="Basic and acidic residues" evidence="8">
    <location>
        <begin position="1129"/>
        <end position="1153"/>
    </location>
</feature>
<evidence type="ECO:0000313" key="11">
    <source>
        <dbReference type="Proteomes" id="UP001516023"/>
    </source>
</evidence>
<feature type="compositionally biased region" description="Polar residues" evidence="8">
    <location>
        <begin position="971"/>
        <end position="991"/>
    </location>
</feature>
<dbReference type="PROSITE" id="PS00107">
    <property type="entry name" value="PROTEIN_KINASE_ATP"/>
    <property type="match status" value="2"/>
</dbReference>
<evidence type="ECO:0000256" key="4">
    <source>
        <dbReference type="ARBA" id="ARBA00022840"/>
    </source>
</evidence>
<feature type="compositionally biased region" description="Polar residues" evidence="8">
    <location>
        <begin position="85"/>
        <end position="105"/>
    </location>
</feature>
<feature type="domain" description="Protein kinase" evidence="9">
    <location>
        <begin position="1014"/>
        <end position="1357"/>
    </location>
</feature>
<feature type="compositionally biased region" description="Polar residues" evidence="8">
    <location>
        <begin position="542"/>
        <end position="562"/>
    </location>
</feature>
<dbReference type="Pfam" id="PF00069">
    <property type="entry name" value="Pkinase"/>
    <property type="match status" value="4"/>
</dbReference>
<evidence type="ECO:0000256" key="3">
    <source>
        <dbReference type="ARBA" id="ARBA00022777"/>
    </source>
</evidence>
<dbReference type="Proteomes" id="UP001516023">
    <property type="component" value="Unassembled WGS sequence"/>
</dbReference>
<evidence type="ECO:0000256" key="2">
    <source>
        <dbReference type="ARBA" id="ARBA00022741"/>
    </source>
</evidence>
<dbReference type="PROSITE" id="PS00108">
    <property type="entry name" value="PROTEIN_KINASE_ST"/>
    <property type="match status" value="1"/>
</dbReference>
<evidence type="ECO:0000313" key="10">
    <source>
        <dbReference type="EMBL" id="KAL3797419.1"/>
    </source>
</evidence>
<feature type="region of interest" description="Disordered" evidence="8">
    <location>
        <begin position="1114"/>
        <end position="1177"/>
    </location>
</feature>
<dbReference type="Gene3D" id="1.10.510.10">
    <property type="entry name" value="Transferase(Phosphotransferase) domain 1"/>
    <property type="match status" value="5"/>
</dbReference>
<dbReference type="PANTHER" id="PTHR11042">
    <property type="entry name" value="EUKARYOTIC TRANSLATION INITIATION FACTOR 2-ALPHA KINASE EIF2-ALPHA KINASE -RELATED"/>
    <property type="match status" value="1"/>
</dbReference>
<dbReference type="InterPro" id="IPR000719">
    <property type="entry name" value="Prot_kinase_dom"/>
</dbReference>
<feature type="compositionally biased region" description="Acidic residues" evidence="8">
    <location>
        <begin position="53"/>
        <end position="62"/>
    </location>
</feature>
<keyword evidence="3" id="KW-0418">Kinase</keyword>
<dbReference type="GO" id="GO:0016301">
    <property type="term" value="F:kinase activity"/>
    <property type="evidence" value="ECO:0007669"/>
    <property type="project" value="UniProtKB-KW"/>
</dbReference>
<dbReference type="SMART" id="SM00220">
    <property type="entry name" value="S_TKc"/>
    <property type="match status" value="1"/>
</dbReference>
<feature type="domain" description="Protein kinase" evidence="9">
    <location>
        <begin position="128"/>
        <end position="578"/>
    </location>
</feature>
<keyword evidence="5" id="KW-0652">Protein synthesis inhibitor</keyword>
<dbReference type="Gene3D" id="3.30.200.20">
    <property type="entry name" value="Phosphorylase Kinase, domain 1"/>
    <property type="match status" value="6"/>
</dbReference>
<evidence type="ECO:0000259" key="9">
    <source>
        <dbReference type="PROSITE" id="PS50011"/>
    </source>
</evidence>
<evidence type="ECO:0000256" key="7">
    <source>
        <dbReference type="PROSITE-ProRule" id="PRU10141"/>
    </source>
</evidence>
<feature type="region of interest" description="Disordered" evidence="8">
    <location>
        <begin position="44"/>
        <end position="110"/>
    </location>
</feature>
<feature type="compositionally biased region" description="Polar residues" evidence="8">
    <location>
        <begin position="1154"/>
        <end position="1174"/>
    </location>
</feature>
<evidence type="ECO:0000256" key="6">
    <source>
        <dbReference type="ARBA" id="ARBA00037982"/>
    </source>
</evidence>
<organism evidence="10 11">
    <name type="scientific">Cyclotella cryptica</name>
    <dbReference type="NCBI Taxonomy" id="29204"/>
    <lineage>
        <taxon>Eukaryota</taxon>
        <taxon>Sar</taxon>
        <taxon>Stramenopiles</taxon>
        <taxon>Ochrophyta</taxon>
        <taxon>Bacillariophyta</taxon>
        <taxon>Coscinodiscophyceae</taxon>
        <taxon>Thalassiosirophycidae</taxon>
        <taxon>Stephanodiscales</taxon>
        <taxon>Stephanodiscaceae</taxon>
        <taxon>Cyclotella</taxon>
    </lineage>
</organism>
<feature type="region of interest" description="Disordered" evidence="8">
    <location>
        <begin position="726"/>
        <end position="747"/>
    </location>
</feature>
<keyword evidence="2 7" id="KW-0547">Nucleotide-binding</keyword>
<keyword evidence="11" id="KW-1185">Reference proteome</keyword>
<accession>A0ABD3QBK2</accession>
<feature type="compositionally biased region" description="Basic and acidic residues" evidence="8">
    <location>
        <begin position="527"/>
        <end position="541"/>
    </location>
</feature>
<reference evidence="10 11" key="1">
    <citation type="journal article" date="2020" name="G3 (Bethesda)">
        <title>Improved Reference Genome for Cyclotella cryptica CCMP332, a Model for Cell Wall Morphogenesis, Salinity Adaptation, and Lipid Production in Diatoms (Bacillariophyta).</title>
        <authorList>
            <person name="Roberts W.R."/>
            <person name="Downey K.M."/>
            <person name="Ruck E.C."/>
            <person name="Traller J.C."/>
            <person name="Alverson A.J."/>
        </authorList>
    </citation>
    <scope>NUCLEOTIDE SEQUENCE [LARGE SCALE GENOMIC DNA]</scope>
    <source>
        <strain evidence="10 11">CCMP332</strain>
    </source>
</reference>
<feature type="binding site" evidence="7">
    <location>
        <position position="1043"/>
    </location>
    <ligand>
        <name>ATP</name>
        <dbReference type="ChEBI" id="CHEBI:30616"/>
    </ligand>
</feature>
<sequence length="1357" mass="153989">MEMSSQGGCDAGKVEEVRRLFREIHQISISKGKLSFKDYHKLPSRGSVRLAPDDDQFSDDESESKCTNGKDDEFLMHEPSKLHDAQQNSREQASPETVNEGSCTLETPRDGSSIAPRHIVLDARFHQDFTYQDLGKGSYGMVEECKHKLDMQRYAIKQITPKEGKSSLTLAKYEVYVLAQLSSLNDLRVKHKNLTNNQKIDCFTQITSALVLIHEHDISHLDIKPDNIFVVRNSAKSADQLTFKLGDFGISKSYVEESTNGLFYRAPDDDRFSDDESESKCTNGKDDEFLMHEPSKLHDAQQNSREQASPETINEGSCTLETPRDGSSIAPHHIFVDSRFHQDFTYQDLGKGSYGMVEECKHKLDMQRYAIKQITPKEGKSSLTLAKYEIDVLAQLSSLNDLRVKHIKIDCFTQITSALVLIHEHDISHLDIKPDNIFVIRNSAKSADQLTFKLGDFGISVRSGDKVFQQGDSRYAYANTFLFTKNELLDTKKKSYVKESTNGLFYRAPDDDRFSDDESESTCTNGKDNEFLMHEPSKLHDAQQNSREQASPETINEGSCTLETPRDGSSIAPHHIVVDSRFHQDFTYQDLGKGSYGMVEECKHKLDMQRYAIKQITPKEGKSSLTLAKYEVYMLAQLSSLNDLRVKHIKIDCFTQITSALVLIHEHDISHLDIKPDNIFVVRNSAKSADQLTFKLDDDQFSDDESESKCTNGKDDEFLMHEPSKLHDAQQNSREQASPETINEGSCTLETPRDGSSIAPHHIFVDSRFHQDFTYQDLGKGSYGMVEECKHKLDMQRYAIKQITPKEGKSSLTLAKYEVYVLAQLSSLNDLRVKHIKIDCFTQITSALVLIHEHDISHLDIKPDNIFVVRNSAKSADQLTFKLGDFGIAVRSGDKVFQQGDSRYADANTFLFTKNELLDTKKKSYVEESTNGLFYRAPDDDQFSVDESESACTNGKDNEFLMHEPSKLHDAQQNSREQASPKTINEGSCTLETPRDGSSIAPRHIVVDSRFHQDFTYQDLGKGSYGMVEECKHKLDMQRYAIKQITPKEGKSSLILAKYEVYVLAQLSSLNDLRVKHILGRRVMWNGLFYRAPDDDQFSDNKIGSKSYVEESTNGLFYRSPDDNQFSDDESKSECTNGKDNEFLMHEPSKVHDAQQNSREQASPKTINEGSCTLETPRDGSSIAPRHIFVDSRFHQDFTYQDLGKGSYGMVEEYKHKLDMQRYAIKQITPKEGKSSLTLAKYEVYVLAQLSSLNDLRVKHIKIDCFTQITSALVLIHEHDISHLDIKPDNIFVVRNSAKSADQLTFKLGDFGIAVRSGDKVFQQGDSRYADANTFLFTKNELLDTKRVNAWFPFIAF</sequence>
<dbReference type="PROSITE" id="PS50011">
    <property type="entry name" value="PROTEIN_KINASE_DOM"/>
    <property type="match status" value="3"/>
</dbReference>
<dbReference type="InterPro" id="IPR017441">
    <property type="entry name" value="Protein_kinase_ATP_BS"/>
</dbReference>
<proteinExistence type="inferred from homology"/>
<dbReference type="GO" id="GO:0017148">
    <property type="term" value="P:negative regulation of translation"/>
    <property type="evidence" value="ECO:0007669"/>
    <property type="project" value="UniProtKB-KW"/>
</dbReference>
<comment type="similarity">
    <text evidence="6">Belongs to the protein kinase superfamily. Ser/Thr protein kinase family. GCN2 subfamily.</text>
</comment>
<keyword evidence="1" id="KW-0808">Transferase</keyword>
<dbReference type="GO" id="GO:0005524">
    <property type="term" value="F:ATP binding"/>
    <property type="evidence" value="ECO:0007669"/>
    <property type="project" value="UniProtKB-UniRule"/>
</dbReference>
<dbReference type="EMBL" id="JABMIG020000055">
    <property type="protein sequence ID" value="KAL3797419.1"/>
    <property type="molecule type" value="Genomic_DNA"/>
</dbReference>
<dbReference type="InterPro" id="IPR008271">
    <property type="entry name" value="Ser/Thr_kinase_AS"/>
</dbReference>
<feature type="compositionally biased region" description="Basic and acidic residues" evidence="8">
    <location>
        <begin position="68"/>
        <end position="84"/>
    </location>
</feature>
<dbReference type="InterPro" id="IPR050339">
    <property type="entry name" value="CC_SR_Kinase"/>
</dbReference>
<dbReference type="CDD" id="cd00180">
    <property type="entry name" value="PKc"/>
    <property type="match status" value="1"/>
</dbReference>
<keyword evidence="4 7" id="KW-0067">ATP-binding</keyword>
<dbReference type="InterPro" id="IPR011009">
    <property type="entry name" value="Kinase-like_dom_sf"/>
</dbReference>
<name>A0ABD3QBK2_9STRA</name>
<evidence type="ECO:0000256" key="8">
    <source>
        <dbReference type="SAM" id="MobiDB-lite"/>
    </source>
</evidence>
<feature type="region of interest" description="Disordered" evidence="8">
    <location>
        <begin position="968"/>
        <end position="995"/>
    </location>
</feature>
<gene>
    <name evidence="10" type="ORF">HJC23_010545</name>
</gene>
<feature type="compositionally biased region" description="Polar residues" evidence="8">
    <location>
        <begin position="300"/>
        <end position="320"/>
    </location>
</feature>
<comment type="caution">
    <text evidence="10">The sequence shown here is derived from an EMBL/GenBank/DDBJ whole genome shotgun (WGS) entry which is preliminary data.</text>
</comment>